<feature type="region of interest" description="Disordered" evidence="3">
    <location>
        <begin position="52"/>
        <end position="115"/>
    </location>
</feature>
<dbReference type="PANTHER" id="PTHR47566:SF1">
    <property type="entry name" value="PROTEIN NUD1"/>
    <property type="match status" value="1"/>
</dbReference>
<evidence type="ECO:0008006" key="6">
    <source>
        <dbReference type="Google" id="ProtNLM"/>
    </source>
</evidence>
<organism evidence="4 5">
    <name type="scientific">Malassezia furfur</name>
    <name type="common">Pityriasis versicolor infection agent</name>
    <name type="synonym">Pityrosporum furfur</name>
    <dbReference type="NCBI Taxonomy" id="55194"/>
    <lineage>
        <taxon>Eukaryota</taxon>
        <taxon>Fungi</taxon>
        <taxon>Dikarya</taxon>
        <taxon>Basidiomycota</taxon>
        <taxon>Ustilaginomycotina</taxon>
        <taxon>Malasseziomycetes</taxon>
        <taxon>Malasseziales</taxon>
        <taxon>Malasseziaceae</taxon>
        <taxon>Malassezia</taxon>
    </lineage>
</organism>
<keyword evidence="2" id="KW-0677">Repeat</keyword>
<feature type="compositionally biased region" description="Basic residues" evidence="3">
    <location>
        <begin position="157"/>
        <end position="167"/>
    </location>
</feature>
<evidence type="ECO:0000256" key="2">
    <source>
        <dbReference type="ARBA" id="ARBA00022737"/>
    </source>
</evidence>
<dbReference type="SMART" id="SM00364">
    <property type="entry name" value="LRR_BAC"/>
    <property type="match status" value="5"/>
</dbReference>
<dbReference type="EMBL" id="CP046234">
    <property type="protein sequence ID" value="WFD46674.1"/>
    <property type="molecule type" value="Genomic_DNA"/>
</dbReference>
<dbReference type="InterPro" id="IPR001611">
    <property type="entry name" value="Leu-rich_rpt"/>
</dbReference>
<name>A0ABY8EP52_MALFU</name>
<feature type="compositionally biased region" description="Polar residues" evidence="3">
    <location>
        <begin position="52"/>
        <end position="62"/>
    </location>
</feature>
<dbReference type="Proteomes" id="UP000818624">
    <property type="component" value="Chromosome 1"/>
</dbReference>
<evidence type="ECO:0000256" key="3">
    <source>
        <dbReference type="SAM" id="MobiDB-lite"/>
    </source>
</evidence>
<evidence type="ECO:0000256" key="1">
    <source>
        <dbReference type="ARBA" id="ARBA00022614"/>
    </source>
</evidence>
<feature type="compositionally biased region" description="Low complexity" evidence="3">
    <location>
        <begin position="172"/>
        <end position="193"/>
    </location>
</feature>
<dbReference type="Gene3D" id="3.80.10.10">
    <property type="entry name" value="Ribonuclease Inhibitor"/>
    <property type="match status" value="1"/>
</dbReference>
<keyword evidence="1" id="KW-0433">Leucine-rich repeat</keyword>
<dbReference type="PANTHER" id="PTHR47566">
    <property type="match status" value="1"/>
</dbReference>
<feature type="region of interest" description="Disordered" evidence="3">
    <location>
        <begin position="137"/>
        <end position="267"/>
    </location>
</feature>
<dbReference type="Pfam" id="PF13855">
    <property type="entry name" value="LRR_8"/>
    <property type="match status" value="1"/>
</dbReference>
<dbReference type="InterPro" id="IPR032675">
    <property type="entry name" value="LRR_dom_sf"/>
</dbReference>
<dbReference type="InterPro" id="IPR003591">
    <property type="entry name" value="Leu-rich_rpt_typical-subtyp"/>
</dbReference>
<gene>
    <name evidence="4" type="ORF">GLX27_001311</name>
</gene>
<protein>
    <recommendedName>
        <fullName evidence="6">Septation initiation network scaffold protein cdc11</fullName>
    </recommendedName>
</protein>
<sequence length="844" mass="91196">MASEEGTVIHRSDVSTLPPMFQPAWKASPAKGRERLNAIGGDMFSPIKLQQMFQSPSNSVRQPSAGKGAGAGPLRAGRTGVPTTSSSTPLAPREVRRVSRDAPPPSTPGGPHVPLRLFNVQYDTRVRSGLEQLVEEHDTHAADASHATDASTLQHMRQSKRLRRHSKPPASPEAAAWHADAPEAPTPSAAPAARQRVPLAYRSTNTPADTPPSLPRSILKSKPESLGRTPSRSISFADERGAQMRGGDAHATPRATPRVASVSSAHVTPRTARLDTVLAELEELNVTHDTPRPARARPLSAARTYDALDTSTPRAARTIDADRSAVSGASFRLTRERLLELLTDAAPWEPDWARLARVDLRARRLESCIGLEDYVPHVEELWIDHNRVAFATGVPPSVRTLTASHNCFSELASFAHLRRLEVLDVSANELTSLAALADLPALAELRASHNQLTSLHGLEQLTRLECVDVRDNMLGGALALGALHWPRITTLRVARNALTRLEGLATLATLETLDVEDNALTRLGVPLARLHTLRVSGNAALHTLDIARAPQLRTLYADRCSLARVDGVEDAAALERWSLRQQHVRLAVPLANPASLARLFLSGNALTDAEVLGVRAPRLVYLELAGCQLTNVPRRLPRQTPVLRTLNLDHNPLAAPPPLASWPRLKRLSVVGCRVPRLEAVVHAIDGHDALCVLDVRMNPCTLGLYPPVLLPVPAGAADDEVLPPVPHPSIAQPDTEAALDAALAARRAAAQALADRSQFHKRTMLLAPEPTDDVREQSGRRAAALFAAADERFVATLPPKIATQRAVYRGLCGMACASLTWLDGLEIADADVARAARNVHRTR</sequence>
<dbReference type="SMART" id="SM00369">
    <property type="entry name" value="LRR_TYP"/>
    <property type="match status" value="5"/>
</dbReference>
<dbReference type="InterPro" id="IPR052574">
    <property type="entry name" value="CDIRP"/>
</dbReference>
<dbReference type="PROSITE" id="PS51450">
    <property type="entry name" value="LRR"/>
    <property type="match status" value="2"/>
</dbReference>
<proteinExistence type="predicted"/>
<dbReference type="SUPFAM" id="SSF52058">
    <property type="entry name" value="L domain-like"/>
    <property type="match status" value="1"/>
</dbReference>
<accession>A0ABY8EP52</accession>
<evidence type="ECO:0000313" key="4">
    <source>
        <dbReference type="EMBL" id="WFD46674.1"/>
    </source>
</evidence>
<feature type="region of interest" description="Disordered" evidence="3">
    <location>
        <begin position="1"/>
        <end position="29"/>
    </location>
</feature>
<reference evidence="4 5" key="1">
    <citation type="journal article" date="2020" name="Elife">
        <title>Loss of centromere function drives karyotype evolution in closely related Malassezia species.</title>
        <authorList>
            <person name="Sankaranarayanan S.R."/>
            <person name="Ianiri G."/>
            <person name="Coelho M.A."/>
            <person name="Reza M.H."/>
            <person name="Thimmappa B.C."/>
            <person name="Ganguly P."/>
            <person name="Vadnala R.N."/>
            <person name="Sun S."/>
            <person name="Siddharthan R."/>
            <person name="Tellgren-Roth C."/>
            <person name="Dawson T.L."/>
            <person name="Heitman J."/>
            <person name="Sanyal K."/>
        </authorList>
    </citation>
    <scope>NUCLEOTIDE SEQUENCE [LARGE SCALE GENOMIC DNA]</scope>
    <source>
        <strain evidence="4">CBS14141</strain>
    </source>
</reference>
<keyword evidence="5" id="KW-1185">Reference proteome</keyword>
<evidence type="ECO:0000313" key="5">
    <source>
        <dbReference type="Proteomes" id="UP000818624"/>
    </source>
</evidence>